<dbReference type="CDD" id="cd07756">
    <property type="entry name" value="CYTH-like_Pase_CHAD"/>
    <property type="match status" value="1"/>
</dbReference>
<feature type="domain" description="CYTH" evidence="1">
    <location>
        <begin position="2"/>
        <end position="199"/>
    </location>
</feature>
<dbReference type="RefSeq" id="WP_342631798.1">
    <property type="nucleotide sequence ID" value="NZ_CP152380.1"/>
</dbReference>
<dbReference type="PANTHER" id="PTHR39569:SF1">
    <property type="entry name" value="INORGANIC TRIPHOSPHATASE"/>
    <property type="match status" value="1"/>
</dbReference>
<evidence type="ECO:0000313" key="3">
    <source>
        <dbReference type="Proteomes" id="UP001445268"/>
    </source>
</evidence>
<gene>
    <name evidence="2" type="ORF">AAGT77_03130</name>
</gene>
<dbReference type="Gene3D" id="2.40.320.10">
    <property type="entry name" value="Hypothetical Protein Pfu-838710-001"/>
    <property type="match status" value="1"/>
</dbReference>
<name>A0ABZ3E679_9GAMM</name>
<accession>A0ABZ3E679</accession>
<dbReference type="PANTHER" id="PTHR39569">
    <property type="entry name" value="INORGANIC TRIPHOSPHATASE"/>
    <property type="match status" value="1"/>
</dbReference>
<reference evidence="2 3" key="1">
    <citation type="submission" date="2024-04" db="EMBL/GenBank/DDBJ databases">
        <title>Marinobacter sp. SBY-1.</title>
        <authorList>
            <person name="Pan C."/>
        </authorList>
    </citation>
    <scope>NUCLEOTIDE SEQUENCE [LARGE SCALE GENOMIC DNA]</scope>
    <source>
        <strain evidence="2 3">SBY-1</strain>
    </source>
</reference>
<dbReference type="PROSITE" id="PS51707">
    <property type="entry name" value="CYTH"/>
    <property type="match status" value="1"/>
</dbReference>
<keyword evidence="3" id="KW-1185">Reference proteome</keyword>
<protein>
    <submittedName>
        <fullName evidence="2">CYTH domain-containing protein</fullName>
    </submittedName>
</protein>
<sequence>MAVELEIKLTLSERAQAQALEWLLALPEAKPGGQKLLVNRYYDTPDAALNRARAALRVRQSGNRYIQTLKTQGEFVDGAHRRQEWEWPLPGPELDLSLLESTPVKQQLDLQQLRVAFETNFTRQVIMLETADAVVEVAVDSGEIVGGVQSRALHEVEFELKSGNPASLMSWARMLSDEVPVFLNLVSKAEQGYYLAGIYRPELDRTPGELSVTEFLQQLSLSWLLQKPLNCPESALLQVKNAAIQAGVQAFWDEVQPITGQHTVPELMEKAPRLGALQLALAAASATN</sequence>
<dbReference type="EMBL" id="CP152380">
    <property type="protein sequence ID" value="XAF54554.1"/>
    <property type="molecule type" value="Genomic_DNA"/>
</dbReference>
<dbReference type="Proteomes" id="UP001445268">
    <property type="component" value="Chromosome"/>
</dbReference>
<dbReference type="InterPro" id="IPR023577">
    <property type="entry name" value="CYTH_domain"/>
</dbReference>
<dbReference type="Pfam" id="PF01928">
    <property type="entry name" value="CYTH"/>
    <property type="match status" value="1"/>
</dbReference>
<organism evidence="2 3">
    <name type="scientific">Marinobacter alkaliphilus</name>
    <dbReference type="NCBI Taxonomy" id="254719"/>
    <lineage>
        <taxon>Bacteria</taxon>
        <taxon>Pseudomonadati</taxon>
        <taxon>Pseudomonadota</taxon>
        <taxon>Gammaproteobacteria</taxon>
        <taxon>Pseudomonadales</taxon>
        <taxon>Marinobacteraceae</taxon>
        <taxon>Marinobacter</taxon>
    </lineage>
</organism>
<dbReference type="SMART" id="SM01118">
    <property type="entry name" value="CYTH"/>
    <property type="match status" value="1"/>
</dbReference>
<dbReference type="SUPFAM" id="SSF55154">
    <property type="entry name" value="CYTH-like phosphatases"/>
    <property type="match status" value="1"/>
</dbReference>
<proteinExistence type="predicted"/>
<evidence type="ECO:0000313" key="2">
    <source>
        <dbReference type="EMBL" id="XAF54554.1"/>
    </source>
</evidence>
<dbReference type="InterPro" id="IPR039013">
    <property type="entry name" value="YgiF"/>
</dbReference>
<dbReference type="InterPro" id="IPR033469">
    <property type="entry name" value="CYTH-like_dom_sf"/>
</dbReference>
<evidence type="ECO:0000259" key="1">
    <source>
        <dbReference type="PROSITE" id="PS51707"/>
    </source>
</evidence>